<accession>A0A3A4P5J5</accession>
<sequence length="128" mass="14395">MGMEYDRFIEEVKNLEFIPNRDTADAAVKAVLGILASRLEEAEAQKLVEKLPGPLTLERLRGHQVRPEKISVEEYIIEIAQQFRIAGDQAETLIKTVLHLAKDLLGDETMSELEHALPSDWKATIESA</sequence>
<name>A0A3A4P5J5_ABYX5</name>
<dbReference type="Gene3D" id="1.10.490.110">
    <property type="entry name" value="Uncharacterized conserved protein DUF2267"/>
    <property type="match status" value="1"/>
</dbReference>
<evidence type="ECO:0000313" key="1">
    <source>
        <dbReference type="EMBL" id="RJP23244.1"/>
    </source>
</evidence>
<comment type="caution">
    <text evidence="1">The sequence shown here is derived from an EMBL/GenBank/DDBJ whole genome shotgun (WGS) entry which is preliminary data.</text>
</comment>
<dbReference type="EMBL" id="QZKU01000048">
    <property type="protein sequence ID" value="RJP23244.1"/>
    <property type="molecule type" value="Genomic_DNA"/>
</dbReference>
<protein>
    <submittedName>
        <fullName evidence="1">DUF2267 domain-containing protein</fullName>
    </submittedName>
</protein>
<proteinExistence type="predicted"/>
<gene>
    <name evidence="1" type="ORF">C4520_06740</name>
</gene>
<organism evidence="1 2">
    <name type="scientific">Abyssobacteria bacterium (strain SURF_5)</name>
    <dbReference type="NCBI Taxonomy" id="2093360"/>
    <lineage>
        <taxon>Bacteria</taxon>
        <taxon>Pseudomonadati</taxon>
        <taxon>Candidatus Hydrogenedentota</taxon>
        <taxon>Candidatus Abyssobacteria</taxon>
    </lineage>
</organism>
<dbReference type="Pfam" id="PF10025">
    <property type="entry name" value="DUF2267"/>
    <property type="match status" value="1"/>
</dbReference>
<evidence type="ECO:0000313" key="2">
    <source>
        <dbReference type="Proteomes" id="UP000265882"/>
    </source>
</evidence>
<dbReference type="InterPro" id="IPR018727">
    <property type="entry name" value="DUF2267"/>
</dbReference>
<dbReference type="Proteomes" id="UP000265882">
    <property type="component" value="Unassembled WGS sequence"/>
</dbReference>
<dbReference type="AlphaFoldDB" id="A0A3A4P5J5"/>
<dbReference type="InterPro" id="IPR038282">
    <property type="entry name" value="DUF2267_sf"/>
</dbReference>
<reference evidence="1 2" key="1">
    <citation type="journal article" date="2017" name="ISME J.">
        <title>Energy and carbon metabolisms in a deep terrestrial subsurface fluid microbial community.</title>
        <authorList>
            <person name="Momper L."/>
            <person name="Jungbluth S.P."/>
            <person name="Lee M.D."/>
            <person name="Amend J.P."/>
        </authorList>
    </citation>
    <scope>NUCLEOTIDE SEQUENCE [LARGE SCALE GENOMIC DNA]</scope>
    <source>
        <strain evidence="1">SURF_5</strain>
    </source>
</reference>